<sequence length="139" mass="15932">MSARDVFHESVKSALLKDNWEITHDPLKLKFSEDDRLRIDLGAEQLLVAERGLQKIAVEVKSFLSESAMFDFHLALGQFLNYRLALRSLEPDRSLYLAVPIAAYNSFFCRALPQAAIAEYDLKLLVYDPTNEVIVEWID</sequence>
<protein>
    <submittedName>
        <fullName evidence="1">Element excision factor XisH family protein</fullName>
    </submittedName>
</protein>
<accession>A0ABU8YQT7</accession>
<evidence type="ECO:0000313" key="1">
    <source>
        <dbReference type="EMBL" id="MEK0186548.1"/>
    </source>
</evidence>
<dbReference type="EMBL" id="JBBLXS010000229">
    <property type="protein sequence ID" value="MEK0186548.1"/>
    <property type="molecule type" value="Genomic_DNA"/>
</dbReference>
<gene>
    <name evidence="1" type="ORF">WMG39_17070</name>
</gene>
<dbReference type="Proteomes" id="UP001384579">
    <property type="component" value="Unassembled WGS sequence"/>
</dbReference>
<proteinExistence type="predicted"/>
<dbReference type="Gene3D" id="3.40.1350.10">
    <property type="match status" value="1"/>
</dbReference>
<dbReference type="CDD" id="cd22366">
    <property type="entry name" value="XisH-like"/>
    <property type="match status" value="1"/>
</dbReference>
<dbReference type="InterPro" id="IPR011856">
    <property type="entry name" value="tRNA_endonuc-like_dom_sf"/>
</dbReference>
<reference evidence="1 2" key="1">
    <citation type="journal article" date="2020" name="Harmful Algae">
        <title>Molecular and morphological characterization of a novel dihydroanatoxin-a producing Microcoleus species (cyanobacteria) from the Russian River, California, USA.</title>
        <authorList>
            <person name="Conklin K.Y."/>
            <person name="Stancheva R."/>
            <person name="Otten T.G."/>
            <person name="Fadness R."/>
            <person name="Boyer G.L."/>
            <person name="Read B."/>
            <person name="Zhang X."/>
            <person name="Sheath R.G."/>
        </authorList>
    </citation>
    <scope>NUCLEOTIDE SEQUENCE [LARGE SCALE GENOMIC DNA]</scope>
    <source>
        <strain evidence="1 2">PTRS2</strain>
    </source>
</reference>
<dbReference type="InterPro" id="IPR011335">
    <property type="entry name" value="Restrct_endonuc-II-like"/>
</dbReference>
<dbReference type="RefSeq" id="WP_340519763.1">
    <property type="nucleotide sequence ID" value="NZ_JBBLXS010000229.1"/>
</dbReference>
<dbReference type="InterPro" id="IPR014919">
    <property type="entry name" value="XisH"/>
</dbReference>
<evidence type="ECO:0000313" key="2">
    <source>
        <dbReference type="Proteomes" id="UP001384579"/>
    </source>
</evidence>
<dbReference type="SUPFAM" id="SSF52980">
    <property type="entry name" value="Restriction endonuclease-like"/>
    <property type="match status" value="1"/>
</dbReference>
<organism evidence="1 2">
    <name type="scientific">Microcoleus anatoxicus PTRS2</name>
    <dbReference type="NCBI Taxonomy" id="2705321"/>
    <lineage>
        <taxon>Bacteria</taxon>
        <taxon>Bacillati</taxon>
        <taxon>Cyanobacteriota</taxon>
        <taxon>Cyanophyceae</taxon>
        <taxon>Oscillatoriophycideae</taxon>
        <taxon>Oscillatoriales</taxon>
        <taxon>Microcoleaceae</taxon>
        <taxon>Microcoleus</taxon>
        <taxon>Microcoleus anatoxicus</taxon>
    </lineage>
</organism>
<dbReference type="Pfam" id="PF08814">
    <property type="entry name" value="XisH"/>
    <property type="match status" value="1"/>
</dbReference>
<keyword evidence="2" id="KW-1185">Reference proteome</keyword>
<comment type="caution">
    <text evidence="1">The sequence shown here is derived from an EMBL/GenBank/DDBJ whole genome shotgun (WGS) entry which is preliminary data.</text>
</comment>
<name>A0ABU8YQT7_9CYAN</name>